<keyword evidence="7 11" id="KW-0915">Sodium</keyword>
<evidence type="ECO:0000313" key="13">
    <source>
        <dbReference type="Proteomes" id="UP000320876"/>
    </source>
</evidence>
<comment type="caution">
    <text evidence="12">The sequence shown here is derived from an EMBL/GenBank/DDBJ whole genome shotgun (WGS) entry which is preliminary data.</text>
</comment>
<feature type="transmembrane region" description="Helical" evidence="11">
    <location>
        <begin position="299"/>
        <end position="324"/>
    </location>
</feature>
<dbReference type="RefSeq" id="WP_142000125.1">
    <property type="nucleotide sequence ID" value="NZ_VFML01000001.1"/>
</dbReference>
<dbReference type="GO" id="GO:0006885">
    <property type="term" value="P:regulation of pH"/>
    <property type="evidence" value="ECO:0007669"/>
    <property type="project" value="UniProtKB-UniRule"/>
</dbReference>
<feature type="transmembrane region" description="Helical" evidence="11">
    <location>
        <begin position="134"/>
        <end position="152"/>
    </location>
</feature>
<evidence type="ECO:0000313" key="12">
    <source>
        <dbReference type="EMBL" id="TQJ04449.1"/>
    </source>
</evidence>
<keyword evidence="5 11" id="KW-0812">Transmembrane</keyword>
<name>A0A542DMY4_AMYCI</name>
<dbReference type="InterPro" id="IPR004670">
    <property type="entry name" value="NhaA"/>
</dbReference>
<reference evidence="12 13" key="1">
    <citation type="submission" date="2019-06" db="EMBL/GenBank/DDBJ databases">
        <title>Sequencing the genomes of 1000 actinobacteria strains.</title>
        <authorList>
            <person name="Klenk H.-P."/>
        </authorList>
    </citation>
    <scope>NUCLEOTIDE SEQUENCE [LARGE SCALE GENOMIC DNA]</scope>
    <source>
        <strain evidence="12 13">DSM 45679</strain>
    </source>
</reference>
<evidence type="ECO:0000256" key="2">
    <source>
        <dbReference type="ARBA" id="ARBA00022448"/>
    </source>
</evidence>
<protein>
    <recommendedName>
        <fullName evidence="11">Na(+)/H(+) antiporter NhaA</fullName>
    </recommendedName>
    <alternativeName>
        <fullName evidence="11">Sodium/proton antiporter NhaA</fullName>
    </alternativeName>
</protein>
<dbReference type="OrthoDB" id="117402at2"/>
<gene>
    <name evidence="11" type="primary">nhaA</name>
    <name evidence="12" type="ORF">FB471_4243</name>
</gene>
<evidence type="ECO:0000256" key="4">
    <source>
        <dbReference type="ARBA" id="ARBA00022475"/>
    </source>
</evidence>
<keyword evidence="8 11" id="KW-0406">Ion transport</keyword>
<dbReference type="EMBL" id="VFML01000001">
    <property type="protein sequence ID" value="TQJ04449.1"/>
    <property type="molecule type" value="Genomic_DNA"/>
</dbReference>
<keyword evidence="9 11" id="KW-0472">Membrane</keyword>
<feature type="transmembrane region" description="Helical" evidence="11">
    <location>
        <begin position="190"/>
        <end position="206"/>
    </location>
</feature>
<dbReference type="GO" id="GO:0015385">
    <property type="term" value="F:sodium:proton antiporter activity"/>
    <property type="evidence" value="ECO:0007669"/>
    <property type="project" value="UniProtKB-UniRule"/>
</dbReference>
<keyword evidence="3 11" id="KW-0050">Antiport</keyword>
<keyword evidence="10 11" id="KW-0739">Sodium transport</keyword>
<evidence type="ECO:0000256" key="11">
    <source>
        <dbReference type="HAMAP-Rule" id="MF_01844"/>
    </source>
</evidence>
<comment type="subcellular location">
    <subcellularLocation>
        <location evidence="1">Cell inner membrane</location>
        <topology evidence="1">Multi-pass membrane protein</topology>
    </subcellularLocation>
    <subcellularLocation>
        <location evidence="11">Cell membrane</location>
        <topology evidence="11">Multi-pass membrane protein</topology>
    </subcellularLocation>
</comment>
<feature type="transmembrane region" description="Helical" evidence="11">
    <location>
        <begin position="20"/>
        <end position="41"/>
    </location>
</feature>
<dbReference type="HAMAP" id="MF_01844">
    <property type="entry name" value="NhaA"/>
    <property type="match status" value="1"/>
</dbReference>
<dbReference type="Proteomes" id="UP000320876">
    <property type="component" value="Unassembled WGS sequence"/>
</dbReference>
<accession>A0A542DMY4</accession>
<dbReference type="InterPro" id="IPR023171">
    <property type="entry name" value="Na/H_antiporter_dom_sf"/>
</dbReference>
<feature type="transmembrane region" description="Helical" evidence="11">
    <location>
        <begin position="164"/>
        <end position="184"/>
    </location>
</feature>
<keyword evidence="2 11" id="KW-0813">Transport</keyword>
<dbReference type="Gene3D" id="1.20.1530.10">
    <property type="entry name" value="Na+/H+ antiporter like domain"/>
    <property type="match status" value="1"/>
</dbReference>
<evidence type="ECO:0000256" key="6">
    <source>
        <dbReference type="ARBA" id="ARBA00022989"/>
    </source>
</evidence>
<dbReference type="Pfam" id="PF06965">
    <property type="entry name" value="Na_H_antiport_1"/>
    <property type="match status" value="1"/>
</dbReference>
<evidence type="ECO:0000256" key="5">
    <source>
        <dbReference type="ARBA" id="ARBA00022692"/>
    </source>
</evidence>
<evidence type="ECO:0000256" key="8">
    <source>
        <dbReference type="ARBA" id="ARBA00023065"/>
    </source>
</evidence>
<comment type="catalytic activity">
    <reaction evidence="11">
        <text>Na(+)(in) + 2 H(+)(out) = Na(+)(out) + 2 H(+)(in)</text>
        <dbReference type="Rhea" id="RHEA:29251"/>
        <dbReference type="ChEBI" id="CHEBI:15378"/>
        <dbReference type="ChEBI" id="CHEBI:29101"/>
    </reaction>
</comment>
<sequence>MNTPEPRRPGQAVAEFARYLRTETTGGIILLVATAVALIWANSPLGDIYRSIREFEIGPELLHLNLSIGDWAKDGLLALFFFVVGLELKREMVVGELSNLKAATLPIVAAIGGMVIPAGIALSIGWGEPGMDQAWAIPVATDIAFALGVLAVTGSNLPSSARVFLLSLAVVDDLGAIIVIAVLFTTKFDLLAGGIAVASLLLYSWLQHKRIRTPWLYVPLAVITWVAVHSAGIHATIAGVALGLLTRVRPDPEEHEAPAIRLEHLLQPWSAALAVPVFALFAAGIEVSGESLGEVFTGALPLAVMIGLVGGKFIGIFGASVFAVRTRLATLPRGVGWRDIAALAMLGGVGFTVSLLIADLSLTGETTELAKAAVLLASAVASLTAAALLVRRSRAHSAENNV</sequence>
<keyword evidence="4 11" id="KW-1003">Cell membrane</keyword>
<evidence type="ECO:0000256" key="7">
    <source>
        <dbReference type="ARBA" id="ARBA00023053"/>
    </source>
</evidence>
<keyword evidence="6 11" id="KW-1133">Transmembrane helix</keyword>
<feature type="transmembrane region" description="Helical" evidence="11">
    <location>
        <begin position="218"/>
        <end position="245"/>
    </location>
</feature>
<dbReference type="NCBIfam" id="TIGR00773">
    <property type="entry name" value="NhaA"/>
    <property type="match status" value="1"/>
</dbReference>
<dbReference type="PANTHER" id="PTHR30341">
    <property type="entry name" value="SODIUM ION/PROTON ANTIPORTER NHAA-RELATED"/>
    <property type="match status" value="1"/>
</dbReference>
<dbReference type="AlphaFoldDB" id="A0A542DMY4"/>
<feature type="transmembrane region" description="Helical" evidence="11">
    <location>
        <begin position="369"/>
        <end position="390"/>
    </location>
</feature>
<evidence type="ECO:0000256" key="9">
    <source>
        <dbReference type="ARBA" id="ARBA00023136"/>
    </source>
</evidence>
<feature type="transmembrane region" description="Helical" evidence="11">
    <location>
        <begin position="336"/>
        <end position="357"/>
    </location>
</feature>
<comment type="function">
    <text evidence="11">Na(+)/H(+) antiporter that extrudes sodium in exchange for external protons.</text>
</comment>
<organism evidence="12 13">
    <name type="scientific">Amycolatopsis cihanbeyliensis</name>
    <dbReference type="NCBI Taxonomy" id="1128664"/>
    <lineage>
        <taxon>Bacteria</taxon>
        <taxon>Bacillati</taxon>
        <taxon>Actinomycetota</taxon>
        <taxon>Actinomycetes</taxon>
        <taxon>Pseudonocardiales</taxon>
        <taxon>Pseudonocardiaceae</taxon>
        <taxon>Amycolatopsis</taxon>
    </lineage>
</organism>
<proteinExistence type="inferred from homology"/>
<evidence type="ECO:0000256" key="3">
    <source>
        <dbReference type="ARBA" id="ARBA00022449"/>
    </source>
</evidence>
<dbReference type="PANTHER" id="PTHR30341:SF0">
    <property type="entry name" value="NA(+)_H(+) ANTIPORTER NHAA"/>
    <property type="match status" value="1"/>
</dbReference>
<evidence type="ECO:0000256" key="10">
    <source>
        <dbReference type="ARBA" id="ARBA00023201"/>
    </source>
</evidence>
<dbReference type="GO" id="GO:0005886">
    <property type="term" value="C:plasma membrane"/>
    <property type="evidence" value="ECO:0007669"/>
    <property type="project" value="UniProtKB-SubCell"/>
</dbReference>
<evidence type="ECO:0000256" key="1">
    <source>
        <dbReference type="ARBA" id="ARBA00004429"/>
    </source>
</evidence>
<keyword evidence="13" id="KW-1185">Reference proteome</keyword>
<feature type="transmembrane region" description="Helical" evidence="11">
    <location>
        <begin position="100"/>
        <end position="122"/>
    </location>
</feature>
<comment type="similarity">
    <text evidence="11">Belongs to the NhaA Na(+)/H(+) (TC 2.A.33) antiporter family.</text>
</comment>